<name>A0A1E3VVS4_9HYPH</name>
<dbReference type="AlphaFoldDB" id="A0A1E3VVS4"/>
<accession>A0A1E3VVS4</accession>
<evidence type="ECO:0000313" key="1">
    <source>
        <dbReference type="EMBL" id="ODR97640.1"/>
    </source>
</evidence>
<evidence type="ECO:0000313" key="2">
    <source>
        <dbReference type="Proteomes" id="UP000094472"/>
    </source>
</evidence>
<gene>
    <name evidence="1" type="ORF">AUC69_11050</name>
</gene>
<organism evidence="1 2">
    <name type="scientific">Methyloceanibacter superfactus</name>
    <dbReference type="NCBI Taxonomy" id="1774969"/>
    <lineage>
        <taxon>Bacteria</taxon>
        <taxon>Pseudomonadati</taxon>
        <taxon>Pseudomonadota</taxon>
        <taxon>Alphaproteobacteria</taxon>
        <taxon>Hyphomicrobiales</taxon>
        <taxon>Hyphomicrobiaceae</taxon>
        <taxon>Methyloceanibacter</taxon>
    </lineage>
</organism>
<reference evidence="1 2" key="1">
    <citation type="journal article" date="2016" name="Environ. Microbiol.">
        <title>New Methyloceanibacter diversity from North Sea sediments includes methanotroph containing solely the soluble methane monooxygenase.</title>
        <authorList>
            <person name="Vekeman B."/>
            <person name="Kerckhof F.M."/>
            <person name="Cremers G."/>
            <person name="de Vos P."/>
            <person name="Vandamme P."/>
            <person name="Boon N."/>
            <person name="Op den Camp H.J."/>
            <person name="Heylen K."/>
        </authorList>
    </citation>
    <scope>NUCLEOTIDE SEQUENCE [LARGE SCALE GENOMIC DNA]</scope>
    <source>
        <strain evidence="1 2">R-67175</strain>
    </source>
</reference>
<protein>
    <submittedName>
        <fullName evidence="1">Uncharacterized protein</fullName>
    </submittedName>
</protein>
<sequence length="68" mass="7552">MANTEGPKLVYQLDLELAQSEIDRIKEVLRFATLSELARLDASRDLKVTPLTGNELGVGPTIGWLIRD</sequence>
<dbReference type="EMBL" id="LPWF01000025">
    <property type="protein sequence ID" value="ODR97640.1"/>
    <property type="molecule type" value="Genomic_DNA"/>
</dbReference>
<comment type="caution">
    <text evidence="1">The sequence shown here is derived from an EMBL/GenBank/DDBJ whole genome shotgun (WGS) entry which is preliminary data.</text>
</comment>
<proteinExistence type="predicted"/>
<dbReference type="Proteomes" id="UP000094472">
    <property type="component" value="Unassembled WGS sequence"/>
</dbReference>
<keyword evidence="2" id="KW-1185">Reference proteome</keyword>